<reference evidence="3" key="1">
    <citation type="submission" date="2019-04" db="EMBL/GenBank/DDBJ databases">
        <title>Evolution of Biomass-Degrading Anaerobic Consortia Revealed by Metagenomics.</title>
        <authorList>
            <person name="Peng X."/>
        </authorList>
    </citation>
    <scope>NUCLEOTIDE SEQUENCE</scope>
    <source>
        <strain evidence="3">SIG14</strain>
    </source>
</reference>
<dbReference type="InterPro" id="IPR001509">
    <property type="entry name" value="Epimerase_deHydtase"/>
</dbReference>
<dbReference type="PANTHER" id="PTHR43000">
    <property type="entry name" value="DTDP-D-GLUCOSE 4,6-DEHYDRATASE-RELATED"/>
    <property type="match status" value="1"/>
</dbReference>
<comment type="caution">
    <text evidence="3">The sequence shown here is derived from an EMBL/GenBank/DDBJ whole genome shotgun (WGS) entry which is preliminary data.</text>
</comment>
<comment type="similarity">
    <text evidence="1">Belongs to the NAD(P)-dependent epimerase/dehydratase family.</text>
</comment>
<accession>A0A8T3VNM1</accession>
<dbReference type="AlphaFoldDB" id="A0A8T3VNM1"/>
<evidence type="ECO:0000313" key="3">
    <source>
        <dbReference type="EMBL" id="MBE6512257.1"/>
    </source>
</evidence>
<dbReference type="Proteomes" id="UP000732619">
    <property type="component" value="Unassembled WGS sequence"/>
</dbReference>
<sequence length="312" mass="34853">MENKEIVVTGGCGFIGSHIVEELLKDNKVTVIDNLSSGKIENLENPNHKNLTLIEEDLLDCDLDEILKGKDYVFHLAAKVSVPGSVAEPLNYNETNIDATLKLLIACKNNDIEKIVFSSSSAVYGENPNMPLKESELPMPSSPYAAQKASGELYLKSFYESYGLNYVALRYFNVFGPRQDENSPYAAVIPKFISAILKGESPIIYGDGEQSRDFIFVKEIAKANIAACESDYNGVVNVALGKSMTINQLFDIVSDVLESELEVKYLDERPGDIKHSLADISNLKNIGFKPEEDKFEEQLRETVEWFKEEMEK</sequence>
<dbReference type="SUPFAM" id="SSF51735">
    <property type="entry name" value="NAD(P)-binding Rossmann-fold domains"/>
    <property type="match status" value="1"/>
</dbReference>
<evidence type="ECO:0000256" key="1">
    <source>
        <dbReference type="ARBA" id="ARBA00007637"/>
    </source>
</evidence>
<gene>
    <name evidence="3" type="ORF">E7Z75_03760</name>
</gene>
<dbReference type="InterPro" id="IPR036291">
    <property type="entry name" value="NAD(P)-bd_dom_sf"/>
</dbReference>
<dbReference type="CDD" id="cd05256">
    <property type="entry name" value="UDP_AE_SDR_e"/>
    <property type="match status" value="1"/>
</dbReference>
<name>A0A8T3VNM1_METOL</name>
<evidence type="ECO:0000313" key="4">
    <source>
        <dbReference type="Proteomes" id="UP000732619"/>
    </source>
</evidence>
<dbReference type="EMBL" id="SUTG01000012">
    <property type="protein sequence ID" value="MBE6512257.1"/>
    <property type="molecule type" value="Genomic_DNA"/>
</dbReference>
<proteinExistence type="inferred from homology"/>
<dbReference type="Gene3D" id="3.40.50.720">
    <property type="entry name" value="NAD(P)-binding Rossmann-like Domain"/>
    <property type="match status" value="1"/>
</dbReference>
<organism evidence="3 4">
    <name type="scientific">Methanobrevibacter olleyae</name>
    <dbReference type="NCBI Taxonomy" id="294671"/>
    <lineage>
        <taxon>Archaea</taxon>
        <taxon>Methanobacteriati</taxon>
        <taxon>Methanobacteriota</taxon>
        <taxon>Methanomada group</taxon>
        <taxon>Methanobacteria</taxon>
        <taxon>Methanobacteriales</taxon>
        <taxon>Methanobacteriaceae</taxon>
        <taxon>Methanobrevibacter</taxon>
    </lineage>
</organism>
<evidence type="ECO:0000259" key="2">
    <source>
        <dbReference type="Pfam" id="PF01370"/>
    </source>
</evidence>
<protein>
    <submittedName>
        <fullName evidence="3">SDR family oxidoreductase</fullName>
    </submittedName>
</protein>
<feature type="domain" description="NAD-dependent epimerase/dehydratase" evidence="2">
    <location>
        <begin position="6"/>
        <end position="239"/>
    </location>
</feature>
<dbReference type="Pfam" id="PF01370">
    <property type="entry name" value="Epimerase"/>
    <property type="match status" value="1"/>
</dbReference>
<dbReference type="Gene3D" id="3.90.25.10">
    <property type="entry name" value="UDP-galactose 4-epimerase, domain 1"/>
    <property type="match status" value="1"/>
</dbReference>